<sequence>MWKLQCFMTRDRFYDISRKLHFSTIQTLEQQRTELGSSDRSLMHFKKHSYYNVPLVMAFDEAMPPCTSPFLRMRVFTKYKPHSWGTNLFMLCCCTPAYCMRFKVYCGKRQMNDGSTPTDEKSGPSAVVRNLKYVFGPSGPRERRLAVTDRFYTSVVLAIQLLTMNFYIVGTIMTNKQGLCEAILPKKLANGTFEVAILRQVAKIKVVRWWDNQGVYLLASGGSATLDRIVRRDAQIGAEAEMMCPRIVKDYQTYMGASTFTISCDYSSKYIIVYHTTLHLNLIMSDTYCDGVYQPSNHKVYCLRSFERNCTTAVDWPITFAAMGCLGH</sequence>
<dbReference type="AlphaFoldDB" id="A0A225VKQ5"/>
<evidence type="ECO:0000313" key="4">
    <source>
        <dbReference type="Proteomes" id="UP000198211"/>
    </source>
</evidence>
<evidence type="ECO:0000313" key="3">
    <source>
        <dbReference type="EMBL" id="OWZ06136.1"/>
    </source>
</evidence>
<dbReference type="PANTHER" id="PTHR46599">
    <property type="entry name" value="PIGGYBAC TRANSPOSABLE ELEMENT-DERIVED PROTEIN 4"/>
    <property type="match status" value="1"/>
</dbReference>
<protein>
    <recommendedName>
        <fullName evidence="2">PiggyBac transposable element-derived protein domain-containing protein</fullName>
    </recommendedName>
</protein>
<evidence type="ECO:0000259" key="2">
    <source>
        <dbReference type="Pfam" id="PF13843"/>
    </source>
</evidence>
<proteinExistence type="predicted"/>
<dbReference type="OrthoDB" id="7681398at2759"/>
<name>A0A225VKQ5_9STRA</name>
<keyword evidence="1" id="KW-0812">Transmembrane</keyword>
<dbReference type="Pfam" id="PF13843">
    <property type="entry name" value="DDE_Tnp_1_7"/>
    <property type="match status" value="1"/>
</dbReference>
<accession>A0A225VKQ5</accession>
<keyword evidence="4" id="KW-1185">Reference proteome</keyword>
<gene>
    <name evidence="3" type="ORF">PHMEG_00021653</name>
</gene>
<evidence type="ECO:0000256" key="1">
    <source>
        <dbReference type="SAM" id="Phobius"/>
    </source>
</evidence>
<feature type="domain" description="PiggyBac transposable element-derived protein" evidence="2">
    <location>
        <begin position="4"/>
        <end position="257"/>
    </location>
</feature>
<organism evidence="3 4">
    <name type="scientific">Phytophthora megakarya</name>
    <dbReference type="NCBI Taxonomy" id="4795"/>
    <lineage>
        <taxon>Eukaryota</taxon>
        <taxon>Sar</taxon>
        <taxon>Stramenopiles</taxon>
        <taxon>Oomycota</taxon>
        <taxon>Peronosporomycetes</taxon>
        <taxon>Peronosporales</taxon>
        <taxon>Peronosporaceae</taxon>
        <taxon>Phytophthora</taxon>
    </lineage>
</organism>
<keyword evidence="1" id="KW-0472">Membrane</keyword>
<keyword evidence="1" id="KW-1133">Transmembrane helix</keyword>
<feature type="transmembrane region" description="Helical" evidence="1">
    <location>
        <begin position="151"/>
        <end position="170"/>
    </location>
</feature>
<dbReference type="EMBL" id="NBNE01004097">
    <property type="protein sequence ID" value="OWZ06136.1"/>
    <property type="molecule type" value="Genomic_DNA"/>
</dbReference>
<dbReference type="STRING" id="4795.A0A225VKQ5"/>
<dbReference type="Proteomes" id="UP000198211">
    <property type="component" value="Unassembled WGS sequence"/>
</dbReference>
<dbReference type="PANTHER" id="PTHR46599:SF3">
    <property type="entry name" value="PIGGYBAC TRANSPOSABLE ELEMENT-DERIVED PROTEIN 4"/>
    <property type="match status" value="1"/>
</dbReference>
<comment type="caution">
    <text evidence="3">The sequence shown here is derived from an EMBL/GenBank/DDBJ whole genome shotgun (WGS) entry which is preliminary data.</text>
</comment>
<dbReference type="InterPro" id="IPR029526">
    <property type="entry name" value="PGBD"/>
</dbReference>
<reference evidence="4" key="1">
    <citation type="submission" date="2017-03" db="EMBL/GenBank/DDBJ databases">
        <title>Phytopthora megakarya and P. palmivora, two closely related causual agents of cacao black pod achieved similar genome size and gene model numbers by different mechanisms.</title>
        <authorList>
            <person name="Ali S."/>
            <person name="Shao J."/>
            <person name="Larry D.J."/>
            <person name="Kronmiller B."/>
            <person name="Shen D."/>
            <person name="Strem M.D."/>
            <person name="Melnick R.L."/>
            <person name="Guiltinan M.J."/>
            <person name="Tyler B.M."/>
            <person name="Meinhardt L.W."/>
            <person name="Bailey B.A."/>
        </authorList>
    </citation>
    <scope>NUCLEOTIDE SEQUENCE [LARGE SCALE GENOMIC DNA]</scope>
    <source>
        <strain evidence="4">zdho120</strain>
    </source>
</reference>